<dbReference type="STRING" id="1603555.SU86_003390"/>
<evidence type="ECO:0000256" key="1">
    <source>
        <dbReference type="SAM" id="Phobius"/>
    </source>
</evidence>
<keyword evidence="1" id="KW-1133">Transmembrane helix</keyword>
<dbReference type="KEGG" id="tah:SU86_003390"/>
<keyword evidence="3" id="KW-1185">Reference proteome</keyword>
<dbReference type="RefSeq" id="WP_048188354.1">
    <property type="nucleotide sequence ID" value="NZ_CP011097.1"/>
</dbReference>
<feature type="transmembrane region" description="Helical" evidence="1">
    <location>
        <begin position="76"/>
        <end position="95"/>
    </location>
</feature>
<dbReference type="EMBL" id="CP011097">
    <property type="protein sequence ID" value="AJZ75575.1"/>
    <property type="molecule type" value="Genomic_DNA"/>
</dbReference>
<evidence type="ECO:0000313" key="3">
    <source>
        <dbReference type="Proteomes" id="UP000266745"/>
    </source>
</evidence>
<feature type="transmembrane region" description="Helical" evidence="1">
    <location>
        <begin position="7"/>
        <end position="31"/>
    </location>
</feature>
<keyword evidence="1" id="KW-0472">Membrane</keyword>
<keyword evidence="1" id="KW-0812">Transmembrane</keyword>
<accession>A0A3G1B646</accession>
<protein>
    <submittedName>
        <fullName evidence="2">Uncharacterized protein</fullName>
    </submittedName>
</protein>
<evidence type="ECO:0000313" key="2">
    <source>
        <dbReference type="EMBL" id="AJZ75575.1"/>
    </source>
</evidence>
<feature type="transmembrane region" description="Helical" evidence="1">
    <location>
        <begin position="110"/>
        <end position="129"/>
    </location>
</feature>
<dbReference type="GeneID" id="24875434"/>
<proteinExistence type="predicted"/>
<dbReference type="OrthoDB" id="11172at2157"/>
<sequence length="140" mass="15244">MAGIEKYIAIAALGLFVMFAGEINVLYNYLTNPNVEVEPEAKILMYISIGVAPASSLAGTAFIMAKRYGSRQIGGLILAGGIVLFAGMLSANYMIQNIDPNYRVYTVETIPPLFMGVSFAVMAAGAFLFRTKKRPIKEFF</sequence>
<organism evidence="2 3">
    <name type="scientific">Candidatus Nitrosotenuis cloacae</name>
    <dbReference type="NCBI Taxonomy" id="1603555"/>
    <lineage>
        <taxon>Archaea</taxon>
        <taxon>Nitrososphaerota</taxon>
        <taxon>Candidatus Nitrosotenuis</taxon>
    </lineage>
</organism>
<dbReference type="AlphaFoldDB" id="A0A3G1B646"/>
<reference evidence="2 3" key="1">
    <citation type="journal article" date="2016" name="Sci. Rep.">
        <title>A novel ammonia-oxidizing archaeon from wastewater treatment plant: Its enrichment, physiological and genomic characteristics.</title>
        <authorList>
            <person name="Li Y."/>
            <person name="Ding K."/>
            <person name="Wen X."/>
            <person name="Zhang B."/>
            <person name="Shen B."/>
            <person name="Yang Y."/>
        </authorList>
    </citation>
    <scope>NUCLEOTIDE SEQUENCE [LARGE SCALE GENOMIC DNA]</scope>
    <source>
        <strain evidence="2 3">SAT1</strain>
    </source>
</reference>
<feature type="transmembrane region" description="Helical" evidence="1">
    <location>
        <begin position="43"/>
        <end position="64"/>
    </location>
</feature>
<dbReference type="Proteomes" id="UP000266745">
    <property type="component" value="Chromosome"/>
</dbReference>
<name>A0A3G1B646_9ARCH</name>
<gene>
    <name evidence="2" type="ORF">SU86_003390</name>
</gene>